<dbReference type="Gene3D" id="3.30.360.10">
    <property type="entry name" value="Dihydrodipicolinate Reductase, domain 2"/>
    <property type="match status" value="1"/>
</dbReference>
<gene>
    <name evidence="2" type="ORF">S01H1_80360</name>
</gene>
<name>X0XUW5_9ZZZZ</name>
<evidence type="ECO:0000313" key="2">
    <source>
        <dbReference type="EMBL" id="GAG47130.1"/>
    </source>
</evidence>
<dbReference type="PANTHER" id="PTHR43377">
    <property type="entry name" value="BILIVERDIN REDUCTASE A"/>
    <property type="match status" value="1"/>
</dbReference>
<dbReference type="SUPFAM" id="SSF55347">
    <property type="entry name" value="Glyceraldehyde-3-phosphate dehydrogenase-like, C-terminal domain"/>
    <property type="match status" value="1"/>
</dbReference>
<proteinExistence type="predicted"/>
<dbReference type="AlphaFoldDB" id="X0XUW5"/>
<dbReference type="Pfam" id="PF22725">
    <property type="entry name" value="GFO_IDH_MocA_C3"/>
    <property type="match status" value="1"/>
</dbReference>
<reference evidence="2" key="1">
    <citation type="journal article" date="2014" name="Front. Microbiol.">
        <title>High frequency of phylogenetically diverse reductive dehalogenase-homologous genes in deep subseafloor sedimentary metagenomes.</title>
        <authorList>
            <person name="Kawai M."/>
            <person name="Futagami T."/>
            <person name="Toyoda A."/>
            <person name="Takaki Y."/>
            <person name="Nishi S."/>
            <person name="Hori S."/>
            <person name="Arai W."/>
            <person name="Tsubouchi T."/>
            <person name="Morono Y."/>
            <person name="Uchiyama I."/>
            <person name="Ito T."/>
            <person name="Fujiyama A."/>
            <person name="Inagaki F."/>
            <person name="Takami H."/>
        </authorList>
    </citation>
    <scope>NUCLEOTIDE SEQUENCE</scope>
    <source>
        <strain evidence="2">Expedition CK06-06</strain>
    </source>
</reference>
<dbReference type="EMBL" id="BARS01054261">
    <property type="protein sequence ID" value="GAG47130.1"/>
    <property type="molecule type" value="Genomic_DNA"/>
</dbReference>
<feature type="non-terminal residue" evidence="2">
    <location>
        <position position="1"/>
    </location>
</feature>
<comment type="caution">
    <text evidence="2">The sequence shown here is derived from an EMBL/GenBank/DDBJ whole genome shotgun (WGS) entry which is preliminary data.</text>
</comment>
<protein>
    <recommendedName>
        <fullName evidence="1">GFO/IDH/MocA-like oxidoreductase domain-containing protein</fullName>
    </recommendedName>
</protein>
<dbReference type="InterPro" id="IPR055170">
    <property type="entry name" value="GFO_IDH_MocA-like_dom"/>
</dbReference>
<sequence>ELIDAGELGDVLHVSSSRLSLGLFQASLSVVWDLMPHDFSILDFLFGGKMPARVDATGGAHIVPGVEDTVNAFLTYEDGLTADVRTSWIYPNKVRDLTVVGSRSMVVFDDTEQLDKVRLIDRRLETAQPFSNLGEFHMSYRYGDTHIPLLENTEPLYAEMSDFVRSVRTGEPPRSHAESGVKVVQLLEAVQASLDEKRRPAAVSPRPAQLSA</sequence>
<dbReference type="PANTHER" id="PTHR43377:SF6">
    <property type="entry name" value="GFO_IDH_MOCA-LIKE OXIDOREDUCTASE N-TERMINAL DOMAIN-CONTAINING PROTEIN"/>
    <property type="match status" value="1"/>
</dbReference>
<organism evidence="2">
    <name type="scientific">marine sediment metagenome</name>
    <dbReference type="NCBI Taxonomy" id="412755"/>
    <lineage>
        <taxon>unclassified sequences</taxon>
        <taxon>metagenomes</taxon>
        <taxon>ecological metagenomes</taxon>
    </lineage>
</organism>
<dbReference type="InterPro" id="IPR051450">
    <property type="entry name" value="Gfo/Idh/MocA_Oxidoreductases"/>
</dbReference>
<evidence type="ECO:0000259" key="1">
    <source>
        <dbReference type="Pfam" id="PF22725"/>
    </source>
</evidence>
<feature type="domain" description="GFO/IDH/MocA-like oxidoreductase" evidence="1">
    <location>
        <begin position="1"/>
        <end position="106"/>
    </location>
</feature>
<accession>X0XUW5</accession>